<accession>A0A9D1EPV2</accession>
<dbReference type="Pfam" id="PF01784">
    <property type="entry name" value="DUF34_NIF3"/>
    <property type="match status" value="1"/>
</dbReference>
<feature type="binding site" evidence="4">
    <location>
        <position position="66"/>
    </location>
    <ligand>
        <name>a divalent metal cation</name>
        <dbReference type="ChEBI" id="CHEBI:60240"/>
        <label>1</label>
    </ligand>
</feature>
<keyword evidence="3 4" id="KW-0479">Metal-binding</keyword>
<dbReference type="GO" id="GO:0046872">
    <property type="term" value="F:metal ion binding"/>
    <property type="evidence" value="ECO:0007669"/>
    <property type="project" value="UniProtKB-KW"/>
</dbReference>
<feature type="binding site" evidence="4">
    <location>
        <position position="100"/>
    </location>
    <ligand>
        <name>a divalent metal cation</name>
        <dbReference type="ChEBI" id="CHEBI:60240"/>
        <label>1</label>
    </ligand>
</feature>
<dbReference type="FunFam" id="3.40.1390.30:FF:000001">
    <property type="entry name" value="GTP cyclohydrolase 1 type 2"/>
    <property type="match status" value="1"/>
</dbReference>
<evidence type="ECO:0000313" key="6">
    <source>
        <dbReference type="Proteomes" id="UP000823982"/>
    </source>
</evidence>
<evidence type="ECO:0000256" key="3">
    <source>
        <dbReference type="ARBA" id="ARBA00022723"/>
    </source>
</evidence>
<gene>
    <name evidence="5" type="ORF">IAD01_05900</name>
</gene>
<reference evidence="5" key="1">
    <citation type="submission" date="2020-10" db="EMBL/GenBank/DDBJ databases">
        <authorList>
            <person name="Gilroy R."/>
        </authorList>
    </citation>
    <scope>NUCLEOTIDE SEQUENCE</scope>
    <source>
        <strain evidence="5">CHK157-1446</strain>
    </source>
</reference>
<evidence type="ECO:0000256" key="4">
    <source>
        <dbReference type="PIRSR" id="PIRSR602678-1"/>
    </source>
</evidence>
<proteinExistence type="inferred from homology"/>
<reference evidence="5" key="2">
    <citation type="journal article" date="2021" name="PeerJ">
        <title>Extensive microbial diversity within the chicken gut microbiome revealed by metagenomics and culture.</title>
        <authorList>
            <person name="Gilroy R."/>
            <person name="Ravi A."/>
            <person name="Getino M."/>
            <person name="Pursley I."/>
            <person name="Horton D.L."/>
            <person name="Alikhan N.F."/>
            <person name="Baker D."/>
            <person name="Gharbi K."/>
            <person name="Hall N."/>
            <person name="Watson M."/>
            <person name="Adriaenssens E.M."/>
            <person name="Foster-Nyarko E."/>
            <person name="Jarju S."/>
            <person name="Secka A."/>
            <person name="Antonio M."/>
            <person name="Oren A."/>
            <person name="Chaudhuri R.R."/>
            <person name="La Ragione R."/>
            <person name="Hildebrand F."/>
            <person name="Pallen M.J."/>
        </authorList>
    </citation>
    <scope>NUCLEOTIDE SEQUENCE</scope>
    <source>
        <strain evidence="5">CHK157-1446</strain>
    </source>
</reference>
<name>A0A9D1EPV2_9FIRM</name>
<dbReference type="AlphaFoldDB" id="A0A9D1EPV2"/>
<sequence>MTKVSDVYKYIDSFAPFRTQDSWDNSGLLAGDENAQVHKALVALDAENRIIDEAHREGCELLITHHPVIFHPLKTVCFDDPAGRLVRYGMSCICAHTNLDSAQYGISDMMLYRLGFKNCHELVQINRRDSLSDRAVGYGAIGECSEMTPEELAKLCAERFRCVAIKYVAGKRNIKRVGVISGAGGDGIFDAKRLGLDAYITAEVKHHEFLEAERIGVTLIDAGHYETEIIAAEYLKQKLEKEFSDVSFVTSGEGTTIKTVK</sequence>
<comment type="similarity">
    <text evidence="1">Belongs to the GTP cyclohydrolase I type 2/NIF3 family.</text>
</comment>
<dbReference type="PANTHER" id="PTHR13799:SF14">
    <property type="entry name" value="GTP CYCLOHYDROLASE 1 TYPE 2 HOMOLOG"/>
    <property type="match status" value="1"/>
</dbReference>
<organism evidence="5 6">
    <name type="scientific">Candidatus Faeciplasma gallinarum</name>
    <dbReference type="NCBI Taxonomy" id="2840799"/>
    <lineage>
        <taxon>Bacteria</taxon>
        <taxon>Bacillati</taxon>
        <taxon>Bacillota</taxon>
        <taxon>Clostridia</taxon>
        <taxon>Eubacteriales</taxon>
        <taxon>Oscillospiraceae</taxon>
        <taxon>Oscillospiraceae incertae sedis</taxon>
        <taxon>Candidatus Faeciplasma</taxon>
    </lineage>
</organism>
<evidence type="ECO:0000256" key="1">
    <source>
        <dbReference type="ARBA" id="ARBA00006964"/>
    </source>
</evidence>
<dbReference type="Proteomes" id="UP000823982">
    <property type="component" value="Unassembled WGS sequence"/>
</dbReference>
<feature type="binding site" evidence="4">
    <location>
        <position position="224"/>
    </location>
    <ligand>
        <name>a divalent metal cation</name>
        <dbReference type="ChEBI" id="CHEBI:60240"/>
        <label>1</label>
    </ligand>
</feature>
<comment type="caution">
    <text evidence="5">The sequence shown here is derived from an EMBL/GenBank/DDBJ whole genome shotgun (WGS) entry which is preliminary data.</text>
</comment>
<dbReference type="PANTHER" id="PTHR13799">
    <property type="entry name" value="NGG1 INTERACTING FACTOR 3"/>
    <property type="match status" value="1"/>
</dbReference>
<dbReference type="Gene3D" id="3.40.1390.30">
    <property type="entry name" value="NIF3 (NGG1p interacting factor 3)-like"/>
    <property type="match status" value="2"/>
</dbReference>
<dbReference type="InterPro" id="IPR002678">
    <property type="entry name" value="DUF34/NIF3"/>
</dbReference>
<evidence type="ECO:0000313" key="5">
    <source>
        <dbReference type="EMBL" id="HIS24917.1"/>
    </source>
</evidence>
<dbReference type="InterPro" id="IPR036069">
    <property type="entry name" value="DUF34/NIF3_sf"/>
</dbReference>
<evidence type="ECO:0000256" key="2">
    <source>
        <dbReference type="ARBA" id="ARBA00022112"/>
    </source>
</evidence>
<dbReference type="SUPFAM" id="SSF102705">
    <property type="entry name" value="NIF3 (NGG1p interacting factor 3)-like"/>
    <property type="match status" value="1"/>
</dbReference>
<feature type="binding site" evidence="4">
    <location>
        <position position="65"/>
    </location>
    <ligand>
        <name>a divalent metal cation</name>
        <dbReference type="ChEBI" id="CHEBI:60240"/>
        <label>1</label>
    </ligand>
</feature>
<dbReference type="EMBL" id="DVIR01000056">
    <property type="protein sequence ID" value="HIS24917.1"/>
    <property type="molecule type" value="Genomic_DNA"/>
</dbReference>
<dbReference type="NCBIfam" id="TIGR00486">
    <property type="entry name" value="YbgI_SA1388"/>
    <property type="match status" value="1"/>
</dbReference>
<feature type="binding site" evidence="4">
    <location>
        <position position="228"/>
    </location>
    <ligand>
        <name>a divalent metal cation</name>
        <dbReference type="ChEBI" id="CHEBI:60240"/>
        <label>1</label>
    </ligand>
</feature>
<dbReference type="GO" id="GO:0005737">
    <property type="term" value="C:cytoplasm"/>
    <property type="evidence" value="ECO:0007669"/>
    <property type="project" value="TreeGrafter"/>
</dbReference>
<protein>
    <recommendedName>
        <fullName evidence="2">GTP cyclohydrolase 1 type 2 homolog</fullName>
    </recommendedName>
</protein>